<sequence>MIFKICTPQIHQIGQRAEVGFHRWWPASNSLSYTGLTGTRWIVLKGVPFHLWVESVFSQIGQICGGLVEIHPDTKNFYDLAAAKIRVHGDVRSIPRLIPVNFHSIAYPIEVFLWEDEACLFCNTSSESMELRQRRCKRGTKECSGEAGGNRWLDNRNPPPVKTTVGWRTKTTNPTTPIDLQKKTHARGPGGAGDGGSSAAATATNLLSNQNKEVVGSQKEDIRMPEKDLQKVQSNLKFKHRRGWRNKMRNVRRKRLKIERRKGKIEGGDQISHLEDGVLEEECLVESVGVNDKPSQTIDPHHPCVSNQNMSQHKFGRSGLPRKDLDPEVGHKSLGPGVVGPNTQSVPQANESSPKCLAQIESPSSAGGVVPVEHTISTGADQPISMGGYSPYSLAASEILIAASEGNHPSFHKSLALESSAERIGGFDLRGEATRGQESKGQAEVVLGLPNPDQVQTSRASNPAICPIDQLDSTQQSEGERARSSEVLGRARVGAGLNFQSTLDEVVSLDWGIDKTMENQPNLAGFEGEGSGLGKLGSYRCVDQVTEEDGIRERNKGSSPAEATHKGAKSKSNQIELETRRLPLIYGKRKAQSILGTLQPQALSGEGTRKVLVEPGGGSKESEQEAFTLDSSNLKKKSLEVKANNQYQEKSLNFSVEQAADIDTSLLHFPVHGTHPPSTPTTHFILPNGKDEVGSRSSEGLLQDFICLPPAFELLIPQPDGVGVSLVVLGSSVAQGDPPENWLSLISVSKDQTCLSLSNTDRVVVEDVGRSCPGRESVPKWVVDHIAAFGAFLGDAWKTLFDTAGALMQEYDQEAMVSLTKFIDQLPSVMNQVTQGISEFKPTPSENRECFKNYYNVQQTLLVKFSFDPIDETDILEETLKPRVESIGGTLEKVSVSGNHITPCLQPICPLHYRKISDSNLLSYPISSLLCLFRSPLFVTVVWGSATSDITFVTKDQMGFLDKLWDDPLAGPTPETGLGKLRKYESFSATRSPPIVSDETPISRSITILKNSSNFRSIRIYSRLLRPDQAPRRRISPIVLQICPWRLISLSCSRLHFLNQIGSVLNSCYVLCSPFSNRDPKLLFESHHNLHLM</sequence>
<feature type="compositionally biased region" description="Polar residues" evidence="1">
    <location>
        <begin position="169"/>
        <end position="178"/>
    </location>
</feature>
<evidence type="ECO:0008006" key="4">
    <source>
        <dbReference type="Google" id="ProtNLM"/>
    </source>
</evidence>
<dbReference type="EMBL" id="JABCRI010000004">
    <property type="protein sequence ID" value="KAF8406826.1"/>
    <property type="molecule type" value="Genomic_DNA"/>
</dbReference>
<dbReference type="PANTHER" id="PTHR34127:SF3">
    <property type="entry name" value="INITIATION FACTOR 4F SUBUNIT (DUF1350)"/>
    <property type="match status" value="1"/>
</dbReference>
<dbReference type="Proteomes" id="UP000655225">
    <property type="component" value="Unassembled WGS sequence"/>
</dbReference>
<proteinExistence type="predicted"/>
<protein>
    <recommendedName>
        <fullName evidence="4">DUF4283 domain-containing protein</fullName>
    </recommendedName>
</protein>
<dbReference type="PANTHER" id="PTHR34127">
    <property type="entry name" value="OS04G0405600 PROTEIN"/>
    <property type="match status" value="1"/>
</dbReference>
<organism evidence="2 3">
    <name type="scientific">Tetracentron sinense</name>
    <name type="common">Spur-leaf</name>
    <dbReference type="NCBI Taxonomy" id="13715"/>
    <lineage>
        <taxon>Eukaryota</taxon>
        <taxon>Viridiplantae</taxon>
        <taxon>Streptophyta</taxon>
        <taxon>Embryophyta</taxon>
        <taxon>Tracheophyta</taxon>
        <taxon>Spermatophyta</taxon>
        <taxon>Magnoliopsida</taxon>
        <taxon>Trochodendrales</taxon>
        <taxon>Trochodendraceae</taxon>
        <taxon>Tetracentron</taxon>
    </lineage>
</organism>
<dbReference type="Pfam" id="PF07082">
    <property type="entry name" value="DUF1350"/>
    <property type="match status" value="1"/>
</dbReference>
<dbReference type="AlphaFoldDB" id="A0A834ZH70"/>
<evidence type="ECO:0000313" key="2">
    <source>
        <dbReference type="EMBL" id="KAF8406826.1"/>
    </source>
</evidence>
<dbReference type="InterPro" id="IPR010765">
    <property type="entry name" value="DUF1350"/>
</dbReference>
<evidence type="ECO:0000313" key="3">
    <source>
        <dbReference type="Proteomes" id="UP000655225"/>
    </source>
</evidence>
<evidence type="ECO:0000256" key="1">
    <source>
        <dbReference type="SAM" id="MobiDB-lite"/>
    </source>
</evidence>
<gene>
    <name evidence="2" type="ORF">HHK36_005947</name>
</gene>
<feature type="region of interest" description="Disordered" evidence="1">
    <location>
        <begin position="547"/>
        <end position="574"/>
    </location>
</feature>
<feature type="region of interest" description="Disordered" evidence="1">
    <location>
        <begin position="145"/>
        <end position="200"/>
    </location>
</feature>
<accession>A0A834ZH70</accession>
<keyword evidence="3" id="KW-1185">Reference proteome</keyword>
<comment type="caution">
    <text evidence="2">The sequence shown here is derived from an EMBL/GenBank/DDBJ whole genome shotgun (WGS) entry which is preliminary data.</text>
</comment>
<reference evidence="2 3" key="1">
    <citation type="submission" date="2020-04" db="EMBL/GenBank/DDBJ databases">
        <title>Plant Genome Project.</title>
        <authorList>
            <person name="Zhang R.-G."/>
        </authorList>
    </citation>
    <scope>NUCLEOTIDE SEQUENCE [LARGE SCALE GENOMIC DNA]</scope>
    <source>
        <strain evidence="2">YNK0</strain>
        <tissue evidence="2">Leaf</tissue>
    </source>
</reference>
<name>A0A834ZH70_TETSI</name>
<dbReference type="OrthoDB" id="3980at2759"/>